<dbReference type="EMBL" id="BQNB010020478">
    <property type="protein sequence ID" value="GJT96400.1"/>
    <property type="molecule type" value="Genomic_DNA"/>
</dbReference>
<feature type="region of interest" description="Disordered" evidence="1">
    <location>
        <begin position="15"/>
        <end position="65"/>
    </location>
</feature>
<gene>
    <name evidence="2" type="ORF">Tco_1091918</name>
</gene>
<evidence type="ECO:0000313" key="3">
    <source>
        <dbReference type="Proteomes" id="UP001151760"/>
    </source>
</evidence>
<keyword evidence="3" id="KW-1185">Reference proteome</keyword>
<organism evidence="2 3">
    <name type="scientific">Tanacetum coccineum</name>
    <dbReference type="NCBI Taxonomy" id="301880"/>
    <lineage>
        <taxon>Eukaryota</taxon>
        <taxon>Viridiplantae</taxon>
        <taxon>Streptophyta</taxon>
        <taxon>Embryophyta</taxon>
        <taxon>Tracheophyta</taxon>
        <taxon>Spermatophyta</taxon>
        <taxon>Magnoliopsida</taxon>
        <taxon>eudicotyledons</taxon>
        <taxon>Gunneridae</taxon>
        <taxon>Pentapetalae</taxon>
        <taxon>asterids</taxon>
        <taxon>campanulids</taxon>
        <taxon>Asterales</taxon>
        <taxon>Asteraceae</taxon>
        <taxon>Asteroideae</taxon>
        <taxon>Anthemideae</taxon>
        <taxon>Anthemidinae</taxon>
        <taxon>Tanacetum</taxon>
    </lineage>
</organism>
<feature type="compositionally biased region" description="Polar residues" evidence="1">
    <location>
        <begin position="41"/>
        <end position="65"/>
    </location>
</feature>
<name>A0ABQ5I8M2_9ASTR</name>
<dbReference type="Proteomes" id="UP001151760">
    <property type="component" value="Unassembled WGS sequence"/>
</dbReference>
<comment type="caution">
    <text evidence="2">The sequence shown here is derived from an EMBL/GenBank/DDBJ whole genome shotgun (WGS) entry which is preliminary data.</text>
</comment>
<protein>
    <submittedName>
        <fullName evidence="2">Uncharacterized protein</fullName>
    </submittedName>
</protein>
<reference evidence="2" key="1">
    <citation type="journal article" date="2022" name="Int. J. Mol. Sci.">
        <title>Draft Genome of Tanacetum Coccineum: Genomic Comparison of Closely Related Tanacetum-Family Plants.</title>
        <authorList>
            <person name="Yamashiro T."/>
            <person name="Shiraishi A."/>
            <person name="Nakayama K."/>
            <person name="Satake H."/>
        </authorList>
    </citation>
    <scope>NUCLEOTIDE SEQUENCE</scope>
</reference>
<reference evidence="2" key="2">
    <citation type="submission" date="2022-01" db="EMBL/GenBank/DDBJ databases">
        <authorList>
            <person name="Yamashiro T."/>
            <person name="Shiraishi A."/>
            <person name="Satake H."/>
            <person name="Nakayama K."/>
        </authorList>
    </citation>
    <scope>NUCLEOTIDE SEQUENCE</scope>
</reference>
<evidence type="ECO:0000313" key="2">
    <source>
        <dbReference type="EMBL" id="GJT96400.1"/>
    </source>
</evidence>
<evidence type="ECO:0000256" key="1">
    <source>
        <dbReference type="SAM" id="MobiDB-lite"/>
    </source>
</evidence>
<sequence length="96" mass="10291">MKTIHVNFDELTAMASEQSSSGPALHELTPGTIIVAPELTDTPSSTSIDQDEPSPSTSQTPQELQSVLIPSSVEEKFHDIEVAHLDIDPIFGVPIP</sequence>
<accession>A0ABQ5I8M2</accession>
<proteinExistence type="predicted"/>